<dbReference type="SUPFAM" id="SSF48264">
    <property type="entry name" value="Cytochrome P450"/>
    <property type="match status" value="1"/>
</dbReference>
<evidence type="ECO:0000256" key="4">
    <source>
        <dbReference type="ARBA" id="ARBA00023002"/>
    </source>
</evidence>
<name>A0A6J6EU37_9ZZZZ</name>
<dbReference type="GO" id="GO:0005506">
    <property type="term" value="F:iron ion binding"/>
    <property type="evidence" value="ECO:0007669"/>
    <property type="project" value="InterPro"/>
</dbReference>
<dbReference type="Gene3D" id="1.10.630.10">
    <property type="entry name" value="Cytochrome P450"/>
    <property type="match status" value="1"/>
</dbReference>
<gene>
    <name evidence="7" type="ORF">UFOPK1740_00856</name>
</gene>
<dbReference type="InterPro" id="IPR036396">
    <property type="entry name" value="Cyt_P450_sf"/>
</dbReference>
<dbReference type="InterPro" id="IPR050196">
    <property type="entry name" value="Cytochrome_P450_Monoox"/>
</dbReference>
<dbReference type="Pfam" id="PF00067">
    <property type="entry name" value="p450"/>
    <property type="match status" value="1"/>
</dbReference>
<evidence type="ECO:0000256" key="3">
    <source>
        <dbReference type="ARBA" id="ARBA00022723"/>
    </source>
</evidence>
<dbReference type="PANTHER" id="PTHR24291:SF50">
    <property type="entry name" value="BIFUNCTIONAL ALBAFLAVENONE MONOOXYGENASE_TERPENE SYNTHASE"/>
    <property type="match status" value="1"/>
</dbReference>
<dbReference type="PROSITE" id="PS00086">
    <property type="entry name" value="CYTOCHROME_P450"/>
    <property type="match status" value="1"/>
</dbReference>
<dbReference type="PRINTS" id="PR00463">
    <property type="entry name" value="EP450I"/>
</dbReference>
<keyword evidence="6" id="KW-0503">Monooxygenase</keyword>
<reference evidence="7" key="1">
    <citation type="submission" date="2020-05" db="EMBL/GenBank/DDBJ databases">
        <authorList>
            <person name="Chiriac C."/>
            <person name="Salcher M."/>
            <person name="Ghai R."/>
            <person name="Kavagutti S V."/>
        </authorList>
    </citation>
    <scope>NUCLEOTIDE SEQUENCE</scope>
</reference>
<dbReference type="InterPro" id="IPR017972">
    <property type="entry name" value="Cyt_P450_CS"/>
</dbReference>
<dbReference type="PANTHER" id="PTHR24291">
    <property type="entry name" value="CYTOCHROME P450 FAMILY 4"/>
    <property type="match status" value="1"/>
</dbReference>
<keyword evidence="4" id="KW-0560">Oxidoreductase</keyword>
<proteinExistence type="inferred from homology"/>
<accession>A0A6J6EU37</accession>
<evidence type="ECO:0000256" key="5">
    <source>
        <dbReference type="ARBA" id="ARBA00023004"/>
    </source>
</evidence>
<evidence type="ECO:0000256" key="6">
    <source>
        <dbReference type="ARBA" id="ARBA00023033"/>
    </source>
</evidence>
<keyword evidence="3" id="KW-0479">Metal-binding</keyword>
<evidence type="ECO:0000313" key="7">
    <source>
        <dbReference type="EMBL" id="CAB4580022.1"/>
    </source>
</evidence>
<dbReference type="GO" id="GO:0020037">
    <property type="term" value="F:heme binding"/>
    <property type="evidence" value="ECO:0007669"/>
    <property type="project" value="InterPro"/>
</dbReference>
<evidence type="ECO:0000256" key="2">
    <source>
        <dbReference type="ARBA" id="ARBA00022617"/>
    </source>
</evidence>
<dbReference type="EMBL" id="CAEZTU010000040">
    <property type="protein sequence ID" value="CAB4580022.1"/>
    <property type="molecule type" value="Genomic_DNA"/>
</dbReference>
<protein>
    <submittedName>
        <fullName evidence="7">Unannotated protein</fullName>
    </submittedName>
</protein>
<dbReference type="GO" id="GO:0004497">
    <property type="term" value="F:monooxygenase activity"/>
    <property type="evidence" value="ECO:0007669"/>
    <property type="project" value="UniProtKB-KW"/>
</dbReference>
<dbReference type="PRINTS" id="PR00385">
    <property type="entry name" value="P450"/>
</dbReference>
<evidence type="ECO:0000256" key="1">
    <source>
        <dbReference type="ARBA" id="ARBA00010617"/>
    </source>
</evidence>
<keyword evidence="2" id="KW-0349">Heme</keyword>
<dbReference type="GO" id="GO:0016705">
    <property type="term" value="F:oxidoreductase activity, acting on paired donors, with incorporation or reduction of molecular oxygen"/>
    <property type="evidence" value="ECO:0007669"/>
    <property type="project" value="InterPro"/>
</dbReference>
<dbReference type="CDD" id="cd20620">
    <property type="entry name" value="CYP132-like"/>
    <property type="match status" value="1"/>
</dbReference>
<dbReference type="AlphaFoldDB" id="A0A6J6EU37"/>
<comment type="similarity">
    <text evidence="1">Belongs to the cytochrome P450 family.</text>
</comment>
<sequence>MSEIVGKFEKKKLGKIFLTAPGPTTKQMFSQLLRARRDPSGFLVEMRKKYGNVVQFPLPILPVYLVTHPDDVDRVMRVNAKNYGKRTIQYENLALVTGDGLLAADTQSWKRQRKLIQPAFHHEAIMRVGPDTVLVTDRMLKNWQKLPSNSVIDIDDDMMHAALEIVGRSLFGTDLAGDVEKTAQATLDALDIIVARARTPITFPKWIPTPNNRKLAKALNQLDGAVQRILDERKKITAIAGVDRDVDMLDLLLAAHDDEGGLNSKELRDQIVTFIVAGHETVASSLTWTWWLLGSHQDVQTKLQKEVDEVLQGKNPEVKDVANLPYTRAVVDEALRIFPPGWVVSRRSLGEDVLGGHEIPEKSVIIISPWATHRHPEAWNKAESFDPTRFMPDAPTPQKGTYLPFGIGPRMCIGKDFAILESVLMIARIAQEWNLTPAGSEPIPRALVMVRPAGGLPMFINRRN</sequence>
<dbReference type="InterPro" id="IPR002401">
    <property type="entry name" value="Cyt_P450_E_grp-I"/>
</dbReference>
<keyword evidence="5" id="KW-0408">Iron</keyword>
<dbReference type="InterPro" id="IPR001128">
    <property type="entry name" value="Cyt_P450"/>
</dbReference>
<organism evidence="7">
    <name type="scientific">freshwater metagenome</name>
    <dbReference type="NCBI Taxonomy" id="449393"/>
    <lineage>
        <taxon>unclassified sequences</taxon>
        <taxon>metagenomes</taxon>
        <taxon>ecological metagenomes</taxon>
    </lineage>
</organism>